<evidence type="ECO:0000313" key="3">
    <source>
        <dbReference type="EMBL" id="QTL40229.1"/>
    </source>
</evidence>
<dbReference type="AlphaFoldDB" id="A0A2D0IZQ3"/>
<dbReference type="OrthoDB" id="5687860at2"/>
<dbReference type="Gene3D" id="3.30.750.24">
    <property type="entry name" value="STAS domain"/>
    <property type="match status" value="1"/>
</dbReference>
<dbReference type="PANTHER" id="PTHR35849:SF1">
    <property type="entry name" value="INTERMEMBRANE PHOSPHOLIPID TRANSPORT SYSTEM BINDING PROTEIN MLAB"/>
    <property type="match status" value="1"/>
</dbReference>
<dbReference type="RefSeq" id="WP_099136160.1">
    <property type="nucleotide sequence ID" value="NZ_CAWNNJ010000013.1"/>
</dbReference>
<evidence type="ECO:0000313" key="4">
    <source>
        <dbReference type="Proteomes" id="UP000225833"/>
    </source>
</evidence>
<protein>
    <submittedName>
        <fullName evidence="2">Anti-sigma B factor antagonist</fullName>
    </submittedName>
    <submittedName>
        <fullName evidence="3">Lipid asymmetry maintenance protein MlaB</fullName>
    </submittedName>
</protein>
<evidence type="ECO:0000313" key="2">
    <source>
        <dbReference type="EMBL" id="PHM27439.1"/>
    </source>
</evidence>
<sequence length="108" mass="12485">MKNREKDKVLDRMQLSWEQEGNTLFLKGTLDRDSLLSFWQERDSVLAQIDNIDVSQLEHVDSTGLALFVRVKGDRQQQGKALTFSGIGERLKTLITLYGLQRYFADHL</sequence>
<dbReference type="Proteomes" id="UP000225833">
    <property type="component" value="Unassembled WGS sequence"/>
</dbReference>
<dbReference type="InterPro" id="IPR002645">
    <property type="entry name" value="STAS_dom"/>
</dbReference>
<dbReference type="CDD" id="cd07043">
    <property type="entry name" value="STAS_anti-anti-sigma_factors"/>
    <property type="match status" value="1"/>
</dbReference>
<dbReference type="Proteomes" id="UP000665047">
    <property type="component" value="Chromosome"/>
</dbReference>
<evidence type="ECO:0000259" key="1">
    <source>
        <dbReference type="PROSITE" id="PS50801"/>
    </source>
</evidence>
<dbReference type="PROSITE" id="PS50801">
    <property type="entry name" value="STAS"/>
    <property type="match status" value="1"/>
</dbReference>
<reference evidence="2 4" key="1">
    <citation type="journal article" date="2017" name="Nat. Microbiol.">
        <title>Natural product diversity associated with the nematode symbionts Photorhabdus and Xenorhabdus.</title>
        <authorList>
            <person name="Tobias N.J."/>
            <person name="Wolff H."/>
            <person name="Djahanschiri B."/>
            <person name="Grundmann F."/>
            <person name="Kronenwerth M."/>
            <person name="Shi Y.M."/>
            <person name="Simonyi S."/>
            <person name="Grun P."/>
            <person name="Shapiro-Ilan D."/>
            <person name="Pidot S.J."/>
            <person name="Stinear T.P."/>
            <person name="Ebersberger I."/>
            <person name="Bode H.B."/>
        </authorList>
    </citation>
    <scope>NUCLEOTIDE SEQUENCE [LARGE SCALE GENOMIC DNA]</scope>
    <source>
        <strain evidence="2 4">DSM 16342</strain>
    </source>
</reference>
<accession>A0A2D0IZQ3</accession>
<proteinExistence type="predicted"/>
<dbReference type="InterPro" id="IPR058548">
    <property type="entry name" value="MlaB-like_STAS"/>
</dbReference>
<feature type="domain" description="STAS" evidence="1">
    <location>
        <begin position="52"/>
        <end position="108"/>
    </location>
</feature>
<keyword evidence="5" id="KW-1185">Reference proteome</keyword>
<dbReference type="Pfam" id="PF13466">
    <property type="entry name" value="STAS_2"/>
    <property type="match status" value="1"/>
</dbReference>
<name>A0A2D0IZQ3_XENBU</name>
<gene>
    <name evidence="3" type="primary">mlaB</name>
    <name evidence="3" type="ORF">HGO23_02055</name>
    <name evidence="2" type="ORF">Xbud_02293</name>
</gene>
<organism evidence="2 4">
    <name type="scientific">Xenorhabdus budapestensis</name>
    <dbReference type="NCBI Taxonomy" id="290110"/>
    <lineage>
        <taxon>Bacteria</taxon>
        <taxon>Pseudomonadati</taxon>
        <taxon>Pseudomonadota</taxon>
        <taxon>Gammaproteobacteria</taxon>
        <taxon>Enterobacterales</taxon>
        <taxon>Morganellaceae</taxon>
        <taxon>Xenorhabdus</taxon>
    </lineage>
</organism>
<dbReference type="EMBL" id="NIBS01000011">
    <property type="protein sequence ID" value="PHM27439.1"/>
    <property type="molecule type" value="Genomic_DNA"/>
</dbReference>
<reference evidence="3 5" key="2">
    <citation type="submission" date="2021-03" db="EMBL/GenBank/DDBJ databases">
        <title>Complete Genome Sequence Data of Xenorhabdus budapestensis strain C72, a Candidate Biological Control Agent, from China.</title>
        <authorList>
            <person name="LI B."/>
            <person name="WANG S."/>
            <person name="QIU D."/>
        </authorList>
    </citation>
    <scope>NUCLEOTIDE SEQUENCE [LARGE SCALE GENOMIC DNA]</scope>
    <source>
        <strain evidence="3 5">C-7-2</strain>
    </source>
</reference>
<dbReference type="SUPFAM" id="SSF52091">
    <property type="entry name" value="SpoIIaa-like"/>
    <property type="match status" value="1"/>
</dbReference>
<dbReference type="NCBIfam" id="NF033618">
    <property type="entry name" value="mlaB_1"/>
    <property type="match status" value="1"/>
</dbReference>
<dbReference type="InterPro" id="IPR052746">
    <property type="entry name" value="MlaB_ABC_Transporter"/>
</dbReference>
<dbReference type="PANTHER" id="PTHR35849">
    <property type="entry name" value="BLR2341 PROTEIN"/>
    <property type="match status" value="1"/>
</dbReference>
<evidence type="ECO:0000313" key="5">
    <source>
        <dbReference type="Proteomes" id="UP000665047"/>
    </source>
</evidence>
<dbReference type="InterPro" id="IPR049743">
    <property type="entry name" value="MlaB"/>
</dbReference>
<dbReference type="EMBL" id="CP072455">
    <property type="protein sequence ID" value="QTL40229.1"/>
    <property type="molecule type" value="Genomic_DNA"/>
</dbReference>
<dbReference type="InterPro" id="IPR036513">
    <property type="entry name" value="STAS_dom_sf"/>
</dbReference>